<comment type="caution">
    <text evidence="2">The sequence shown here is derived from an EMBL/GenBank/DDBJ whole genome shotgun (WGS) entry which is preliminary data.</text>
</comment>
<evidence type="ECO:0000313" key="2">
    <source>
        <dbReference type="EMBL" id="KAK3760291.1"/>
    </source>
</evidence>
<feature type="compositionally biased region" description="Basic and acidic residues" evidence="1">
    <location>
        <begin position="56"/>
        <end position="72"/>
    </location>
</feature>
<dbReference type="EMBL" id="JAWDGP010005026">
    <property type="protein sequence ID" value="KAK3760291.1"/>
    <property type="molecule type" value="Genomic_DNA"/>
</dbReference>
<evidence type="ECO:0000313" key="3">
    <source>
        <dbReference type="Proteomes" id="UP001283361"/>
    </source>
</evidence>
<dbReference type="Proteomes" id="UP001283361">
    <property type="component" value="Unassembled WGS sequence"/>
</dbReference>
<dbReference type="AlphaFoldDB" id="A0AAE1D7L3"/>
<name>A0AAE1D7L3_9GAST</name>
<proteinExistence type="predicted"/>
<protein>
    <submittedName>
        <fullName evidence="2">Uncharacterized protein</fullName>
    </submittedName>
</protein>
<evidence type="ECO:0000256" key="1">
    <source>
        <dbReference type="SAM" id="MobiDB-lite"/>
    </source>
</evidence>
<sequence length="103" mass="11729">MIIHASRIVWKSHINLLLWGKHILTQSNATDEYSYHVLDDLVSDPYYMPLASDEISENHSPDDGIERHEHRPATSVNASQPQNVPACDQQDNNFESCQELSRG</sequence>
<accession>A0AAE1D7L3</accession>
<organism evidence="2 3">
    <name type="scientific">Elysia crispata</name>
    <name type="common">lettuce slug</name>
    <dbReference type="NCBI Taxonomy" id="231223"/>
    <lineage>
        <taxon>Eukaryota</taxon>
        <taxon>Metazoa</taxon>
        <taxon>Spiralia</taxon>
        <taxon>Lophotrochozoa</taxon>
        <taxon>Mollusca</taxon>
        <taxon>Gastropoda</taxon>
        <taxon>Heterobranchia</taxon>
        <taxon>Euthyneura</taxon>
        <taxon>Panpulmonata</taxon>
        <taxon>Sacoglossa</taxon>
        <taxon>Placobranchoidea</taxon>
        <taxon>Plakobranchidae</taxon>
        <taxon>Elysia</taxon>
    </lineage>
</organism>
<feature type="region of interest" description="Disordered" evidence="1">
    <location>
        <begin position="52"/>
        <end position="103"/>
    </location>
</feature>
<gene>
    <name evidence="2" type="ORF">RRG08_059409</name>
</gene>
<feature type="compositionally biased region" description="Polar residues" evidence="1">
    <location>
        <begin position="74"/>
        <end position="103"/>
    </location>
</feature>
<reference evidence="2" key="1">
    <citation type="journal article" date="2023" name="G3 (Bethesda)">
        <title>A reference genome for the long-term kleptoplast-retaining sea slug Elysia crispata morphotype clarki.</title>
        <authorList>
            <person name="Eastman K.E."/>
            <person name="Pendleton A.L."/>
            <person name="Shaikh M.A."/>
            <person name="Suttiyut T."/>
            <person name="Ogas R."/>
            <person name="Tomko P."/>
            <person name="Gavelis G."/>
            <person name="Widhalm J.R."/>
            <person name="Wisecaver J.H."/>
        </authorList>
    </citation>
    <scope>NUCLEOTIDE SEQUENCE</scope>
    <source>
        <strain evidence="2">ECLA1</strain>
    </source>
</reference>
<keyword evidence="3" id="KW-1185">Reference proteome</keyword>